<dbReference type="Pfam" id="PF01243">
    <property type="entry name" value="PNPOx_N"/>
    <property type="match status" value="1"/>
</dbReference>
<reference evidence="3" key="1">
    <citation type="submission" date="2016-10" db="EMBL/GenBank/DDBJ databases">
        <authorList>
            <person name="Varghese N."/>
            <person name="Submissions S."/>
        </authorList>
    </citation>
    <scope>NUCLEOTIDE SEQUENCE [LARGE SCALE GENOMIC DNA]</scope>
    <source>
        <strain evidence="3">LMG 26416</strain>
    </source>
</reference>
<dbReference type="Gene3D" id="2.30.110.10">
    <property type="entry name" value="Electron Transport, Fmn-binding Protein, Chain A"/>
    <property type="match status" value="1"/>
</dbReference>
<dbReference type="RefSeq" id="WP_090549889.1">
    <property type="nucleotide sequence ID" value="NZ_FNSR01000002.1"/>
</dbReference>
<dbReference type="EMBL" id="FOAJ01000019">
    <property type="protein sequence ID" value="SEL96209.1"/>
    <property type="molecule type" value="Genomic_DNA"/>
</dbReference>
<dbReference type="InterPro" id="IPR012349">
    <property type="entry name" value="Split_barrel_FMN-bd"/>
</dbReference>
<dbReference type="PANTHER" id="PTHR40660:SF1">
    <property type="entry name" value="5'-PHOSPHATE OXIDASE PUTATIVE DOMAIN-CONTAINING PROTEIN-RELATED"/>
    <property type="match status" value="1"/>
</dbReference>
<dbReference type="SUPFAM" id="SSF50475">
    <property type="entry name" value="FMN-binding split barrel"/>
    <property type="match status" value="1"/>
</dbReference>
<sequence length="154" mass="16783">MMNDTVLHYIDQSVLCWLATVDDDGGPNVSPKEIFCARGRDELLIANIASPGSLRNIRQRPLVCASFVDVFVQKGFKLKGVARAIVAGEPAFDAAAEPLARMAGASFPFASVFVVAVKSVEPIVAPRYRLYPDTTESAQIESALQTYRVQRPAR</sequence>
<dbReference type="STRING" id="416943.SAMN05445871_4874"/>
<dbReference type="OrthoDB" id="7867371at2"/>
<evidence type="ECO:0000259" key="1">
    <source>
        <dbReference type="Pfam" id="PF01243"/>
    </source>
</evidence>
<organism evidence="2 3">
    <name type="scientific">Paraburkholderia caballeronis</name>
    <dbReference type="NCBI Taxonomy" id="416943"/>
    <lineage>
        <taxon>Bacteria</taxon>
        <taxon>Pseudomonadati</taxon>
        <taxon>Pseudomonadota</taxon>
        <taxon>Betaproteobacteria</taxon>
        <taxon>Burkholderiales</taxon>
        <taxon>Burkholderiaceae</taxon>
        <taxon>Paraburkholderia</taxon>
    </lineage>
</organism>
<gene>
    <name evidence="2" type="ORF">SAMN05192542_11931</name>
</gene>
<keyword evidence="3" id="KW-1185">Reference proteome</keyword>
<name>A0A1H7UHD1_9BURK</name>
<evidence type="ECO:0000313" key="3">
    <source>
        <dbReference type="Proteomes" id="UP000199120"/>
    </source>
</evidence>
<dbReference type="AlphaFoldDB" id="A0A1H7UHD1"/>
<dbReference type="Proteomes" id="UP000199120">
    <property type="component" value="Unassembled WGS sequence"/>
</dbReference>
<dbReference type="PANTHER" id="PTHR40660">
    <property type="entry name" value="5'-PHOSPHATE OXIDASE PUTATIVE DOMAIN-CONTAINING PROTEIN-RELATED"/>
    <property type="match status" value="1"/>
</dbReference>
<dbReference type="InterPro" id="IPR011576">
    <property type="entry name" value="Pyridox_Oxase_N"/>
</dbReference>
<evidence type="ECO:0000313" key="2">
    <source>
        <dbReference type="EMBL" id="SEL96209.1"/>
    </source>
</evidence>
<protein>
    <recommendedName>
        <fullName evidence="1">Pyridoxamine 5'-phosphate oxidase N-terminal domain-containing protein</fullName>
    </recommendedName>
</protein>
<accession>A0A1H7UHD1</accession>
<feature type="domain" description="Pyridoxamine 5'-phosphate oxidase N-terminal" evidence="1">
    <location>
        <begin position="4"/>
        <end position="107"/>
    </location>
</feature>
<proteinExistence type="predicted"/>